<name>A0A9P3WEZ1_KLUIN</name>
<keyword evidence="1" id="KW-0479">Metal-binding</keyword>
<dbReference type="InterPro" id="IPR023214">
    <property type="entry name" value="HAD_sf"/>
</dbReference>
<proteinExistence type="predicted"/>
<dbReference type="InterPro" id="IPR006439">
    <property type="entry name" value="HAD-SF_hydro_IA"/>
</dbReference>
<dbReference type="PANTHER" id="PTHR43481:SF4">
    <property type="entry name" value="GLYCEROL-1-PHOSPHATE PHOSPHOHYDROLASE 1-RELATED"/>
    <property type="match status" value="1"/>
</dbReference>
<sequence>MKFTAIAWDVDGTLVDSEPLHHRALLAACHRFGLDLSHIPETRFYGVHINDVWQALRADLPAGLDQDVWLAAIEDYYHDHSHELVAIPGSRETIRKLAAKGVKQACVSNSCRRIVEANLQALGIRECIDVVVTLDDVHHGKPAPEPYQHALGAFGLPAAAVLAVEDSPTGMRSAQAAGMHVAFYGASPASEQGVTEITALTRILDWF</sequence>
<reference evidence="2" key="3">
    <citation type="submission" date="2020-10" db="EMBL/GenBank/DDBJ databases">
        <authorList>
            <consortium name="NCBI Pathogen Detection Project"/>
        </authorList>
    </citation>
    <scope>NUCLEOTIDE SEQUENCE</scope>
    <source>
        <strain evidence="2">CAVp300</strain>
    </source>
</reference>
<dbReference type="GO" id="GO:0050308">
    <property type="term" value="F:sugar-phosphatase activity"/>
    <property type="evidence" value="ECO:0007669"/>
    <property type="project" value="TreeGrafter"/>
</dbReference>
<dbReference type="AlphaFoldDB" id="A0A9P3WEZ1"/>
<dbReference type="Pfam" id="PF13419">
    <property type="entry name" value="HAD_2"/>
    <property type="match status" value="1"/>
</dbReference>
<protein>
    <submittedName>
        <fullName evidence="2">HAD family phosphatase</fullName>
    </submittedName>
</protein>
<dbReference type="InterPro" id="IPR036412">
    <property type="entry name" value="HAD-like_sf"/>
</dbReference>
<dbReference type="Proteomes" id="UP000867740">
    <property type="component" value="Unassembled WGS sequence"/>
</dbReference>
<dbReference type="SFLD" id="SFLDG01135">
    <property type="entry name" value="C1.5.6:_HAD__Beta-PGM__Phospha"/>
    <property type="match status" value="1"/>
</dbReference>
<evidence type="ECO:0000256" key="1">
    <source>
        <dbReference type="ARBA" id="ARBA00022723"/>
    </source>
</evidence>
<dbReference type="InterPro" id="IPR051806">
    <property type="entry name" value="HAD-like_SPP"/>
</dbReference>
<dbReference type="GO" id="GO:0046872">
    <property type="term" value="F:metal ion binding"/>
    <property type="evidence" value="ECO:0007669"/>
    <property type="project" value="UniProtKB-KW"/>
</dbReference>
<reference evidence="2" key="2">
    <citation type="journal article" date="2018" name="Genome Biol.">
        <title>SKESA: strategic k-mer extension for scrupulous assemblies.</title>
        <authorList>
            <person name="Souvorov A."/>
            <person name="Agarwala R."/>
            <person name="Lipman D.J."/>
        </authorList>
    </citation>
    <scope>NUCLEOTIDE SEQUENCE</scope>
    <source>
        <strain evidence="2">CAVp300</strain>
    </source>
</reference>
<dbReference type="Gene3D" id="3.40.50.1000">
    <property type="entry name" value="HAD superfamily/HAD-like"/>
    <property type="match status" value="1"/>
</dbReference>
<evidence type="ECO:0000313" key="4">
    <source>
        <dbReference type="Proteomes" id="UP000192521"/>
    </source>
</evidence>
<reference evidence="3 4" key="1">
    <citation type="submission" date="2017-02" db="EMBL/GenBank/DDBJ databases">
        <title>Draft genome sequence of a Kluyvera intermedia isolate from a patient with a pancreatic abscess.</title>
        <authorList>
            <person name="Thele R."/>
        </authorList>
    </citation>
    <scope>NUCLEOTIDE SEQUENCE [LARGE SCALE GENOMIC DNA]</scope>
    <source>
        <strain evidence="3 4">FOSA7093</strain>
    </source>
</reference>
<dbReference type="CDD" id="cd07505">
    <property type="entry name" value="HAD_BPGM-like"/>
    <property type="match status" value="1"/>
</dbReference>
<keyword evidence="4" id="KW-1185">Reference proteome</keyword>
<dbReference type="SUPFAM" id="SSF56784">
    <property type="entry name" value="HAD-like"/>
    <property type="match status" value="1"/>
</dbReference>
<dbReference type="SFLD" id="SFLDS00003">
    <property type="entry name" value="Haloacid_Dehalogenase"/>
    <property type="match status" value="1"/>
</dbReference>
<dbReference type="EMBL" id="MWPR01000081">
    <property type="protein sequence ID" value="ORJ47410.1"/>
    <property type="molecule type" value="Genomic_DNA"/>
</dbReference>
<evidence type="ECO:0000313" key="5">
    <source>
        <dbReference type="Proteomes" id="UP000867740"/>
    </source>
</evidence>
<dbReference type="Gene3D" id="1.10.150.240">
    <property type="entry name" value="Putative phosphatase, domain 2"/>
    <property type="match status" value="1"/>
</dbReference>
<dbReference type="PRINTS" id="PR00413">
    <property type="entry name" value="HADHALOGNASE"/>
</dbReference>
<dbReference type="SFLD" id="SFLDG01129">
    <property type="entry name" value="C1.5:_HAD__Beta-PGM__Phosphata"/>
    <property type="match status" value="1"/>
</dbReference>
<dbReference type="Proteomes" id="UP000192521">
    <property type="component" value="Unassembled WGS sequence"/>
</dbReference>
<accession>A0A9P3WEZ1</accession>
<gene>
    <name evidence="3" type="ORF">B2M27_26180</name>
    <name evidence="2" type="ORF">I8531_001740</name>
</gene>
<dbReference type="InterPro" id="IPR041492">
    <property type="entry name" value="HAD_2"/>
</dbReference>
<dbReference type="EMBL" id="DACSUM010000010">
    <property type="protein sequence ID" value="HAT3581454.1"/>
    <property type="molecule type" value="Genomic_DNA"/>
</dbReference>
<comment type="caution">
    <text evidence="2">The sequence shown here is derived from an EMBL/GenBank/DDBJ whole genome shotgun (WGS) entry which is preliminary data.</text>
</comment>
<dbReference type="NCBIfam" id="TIGR01509">
    <property type="entry name" value="HAD-SF-IA-v3"/>
    <property type="match status" value="1"/>
</dbReference>
<dbReference type="PANTHER" id="PTHR43481">
    <property type="entry name" value="FRUCTOSE-1-PHOSPHATE PHOSPHATASE"/>
    <property type="match status" value="1"/>
</dbReference>
<organism evidence="2 5">
    <name type="scientific">Kluyvera intermedia</name>
    <name type="common">Enterobacter intermedius</name>
    <dbReference type="NCBI Taxonomy" id="61648"/>
    <lineage>
        <taxon>Bacteria</taxon>
        <taxon>Pseudomonadati</taxon>
        <taxon>Pseudomonadota</taxon>
        <taxon>Gammaproteobacteria</taxon>
        <taxon>Enterobacterales</taxon>
        <taxon>Enterobacteriaceae</taxon>
        <taxon>Kluyvera</taxon>
    </lineage>
</organism>
<dbReference type="RefSeq" id="WP_047369699.1">
    <property type="nucleotide sequence ID" value="NZ_CABMNU010000005.1"/>
</dbReference>
<dbReference type="OrthoDB" id="9800058at2"/>
<evidence type="ECO:0000313" key="3">
    <source>
        <dbReference type="EMBL" id="ORJ47410.1"/>
    </source>
</evidence>
<dbReference type="InterPro" id="IPR023198">
    <property type="entry name" value="PGP-like_dom2"/>
</dbReference>
<evidence type="ECO:0000313" key="2">
    <source>
        <dbReference type="EMBL" id="HAT3581454.1"/>
    </source>
</evidence>